<evidence type="ECO:0000313" key="8">
    <source>
        <dbReference type="Proteomes" id="UP000265903"/>
    </source>
</evidence>
<protein>
    <submittedName>
        <fullName evidence="7">L-gulono-1,4-lactone dehydrogenase</fullName>
        <ecNumber evidence="7">1.1.2.-</ecNumber>
    </submittedName>
</protein>
<evidence type="ECO:0000256" key="2">
    <source>
        <dbReference type="ARBA" id="ARBA00005466"/>
    </source>
</evidence>
<proteinExistence type="inferred from homology"/>
<gene>
    <name evidence="7" type="ORF">DOQ08_02293</name>
</gene>
<dbReference type="PANTHER" id="PTHR43762:SF1">
    <property type="entry name" value="D-ARABINONO-1,4-LACTONE OXIDASE"/>
    <property type="match status" value="1"/>
</dbReference>
<keyword evidence="5 7" id="KW-0560">Oxidoreductase</keyword>
<keyword evidence="8" id="KW-1185">Reference proteome</keyword>
<dbReference type="Pfam" id="PF04030">
    <property type="entry name" value="ALO"/>
    <property type="match status" value="1"/>
</dbReference>
<sequence>MQRRHFLNLLVGSAIASQVGWPEIGHARISSGQKSTTAGTMTWRNWSGSQSSSPSHRLAPRSVNELLEILDNPAHQNATIRPVGSGHSFSPLVPTNDVLVSLARLNGILDHNDDLCRARIATGTLLGQLGQPLESINQALFNMPDIDQQSLGGLLATATHGTGAELMSLSGYIEGLTLVTAQGEVLECSREQNPDVFQAARVGLGSLGFVTDVTLQNRRPYRLKKTTEWLAIDDILNNADARAKAHRNYEFFYIPFSGMGFTSTHDITDEPVSETEAIDQNDGARDLQQARDYLSWSPRLRRLILGGYMRTLGTEVKVASSWQNYTSARNVRFNEMEYHLPRDHWQAALREVIDTIESQFPEVFFPIEVRFVKADDAWLSPFYQRDSVSIAVHRFFEEDHTPLFEAVEPILKRYGGRPHWGKLNTLTGADFESLYPKWQAFCEVRESLDPNGRFLNPYLARLFNQPTSAG</sequence>
<evidence type="ECO:0000259" key="6">
    <source>
        <dbReference type="PROSITE" id="PS51387"/>
    </source>
</evidence>
<comment type="pathway">
    <text evidence="1">Cofactor biosynthesis; L-ascorbate biosynthesis.</text>
</comment>
<dbReference type="Gene3D" id="3.30.465.10">
    <property type="match status" value="1"/>
</dbReference>
<dbReference type="PROSITE" id="PS00862">
    <property type="entry name" value="OX2_COVAL_FAD"/>
    <property type="match status" value="1"/>
</dbReference>
<dbReference type="Gene3D" id="3.30.43.10">
    <property type="entry name" value="Uridine Diphospho-n-acetylenolpyruvylglucosamine Reductase, domain 2"/>
    <property type="match status" value="1"/>
</dbReference>
<keyword evidence="3" id="KW-0060">Ascorbate biosynthesis</keyword>
<dbReference type="AlphaFoldDB" id="A0A3M2RCI2"/>
<dbReference type="GO" id="GO:0071949">
    <property type="term" value="F:FAD binding"/>
    <property type="evidence" value="ECO:0007669"/>
    <property type="project" value="InterPro"/>
</dbReference>
<evidence type="ECO:0000256" key="3">
    <source>
        <dbReference type="ARBA" id="ARBA00022644"/>
    </source>
</evidence>
<dbReference type="PANTHER" id="PTHR43762">
    <property type="entry name" value="L-GULONOLACTONE OXIDASE"/>
    <property type="match status" value="1"/>
</dbReference>
<dbReference type="NCBIfam" id="TIGR01679">
    <property type="entry name" value="bact_FAD_ox"/>
    <property type="match status" value="1"/>
</dbReference>
<dbReference type="InterPro" id="IPR016166">
    <property type="entry name" value="FAD-bd_PCMH"/>
</dbReference>
<comment type="similarity">
    <text evidence="2">Belongs to the oxygen-dependent FAD-linked oxidoreductase family.</text>
</comment>
<dbReference type="InterPro" id="IPR016169">
    <property type="entry name" value="FAD-bd_PCMH_sub2"/>
</dbReference>
<dbReference type="UniPathway" id="UPA00132"/>
<dbReference type="InterPro" id="IPR010031">
    <property type="entry name" value="FAD_lactone_oxidase-like"/>
</dbReference>
<dbReference type="GO" id="GO:0019853">
    <property type="term" value="P:L-ascorbic acid biosynthetic process"/>
    <property type="evidence" value="ECO:0007669"/>
    <property type="project" value="UniProtKB-UniPathway"/>
</dbReference>
<dbReference type="InterPro" id="IPR006093">
    <property type="entry name" value="Oxy_OxRdtase_FAD_BS"/>
</dbReference>
<feature type="domain" description="FAD-binding PCMH-type" evidence="6">
    <location>
        <begin position="50"/>
        <end position="220"/>
    </location>
</feature>
<dbReference type="Gene3D" id="3.30.70.2520">
    <property type="match status" value="1"/>
</dbReference>
<dbReference type="PIRSF" id="PIRSF000136">
    <property type="entry name" value="LGO_GLO"/>
    <property type="match status" value="1"/>
</dbReference>
<dbReference type="InterPro" id="IPR016171">
    <property type="entry name" value="Vanillyl_alc_oxidase_C-sub2"/>
</dbReference>
<name>A0A3M2RCI2_9GAMM</name>
<comment type="caution">
    <text evidence="7">The sequence shown here is derived from an EMBL/GenBank/DDBJ whole genome shotgun (WGS) entry which is preliminary data.</text>
</comment>
<evidence type="ECO:0000256" key="1">
    <source>
        <dbReference type="ARBA" id="ARBA00005147"/>
    </source>
</evidence>
<dbReference type="Gene3D" id="1.10.45.10">
    <property type="entry name" value="Vanillyl-alcohol Oxidase, Chain A, domain 4"/>
    <property type="match status" value="1"/>
</dbReference>
<dbReference type="SUPFAM" id="SSF56176">
    <property type="entry name" value="FAD-binding/transporter-associated domain-like"/>
    <property type="match status" value="1"/>
</dbReference>
<dbReference type="OrthoDB" id="9800184at2"/>
<reference evidence="7 8" key="1">
    <citation type="submission" date="2018-08" db="EMBL/GenBank/DDBJ databases">
        <title>Whole Genome Sequence of the Moderate Halophilic Marine Bacterium Marinobacter litoralis Sw-45.</title>
        <authorList>
            <person name="Musa H."/>
        </authorList>
    </citation>
    <scope>NUCLEOTIDE SEQUENCE [LARGE SCALE GENOMIC DNA]</scope>
    <source>
        <strain evidence="7 8">Sw-45</strain>
    </source>
</reference>
<organism evidence="7 8">
    <name type="scientific">Marinobacter litoralis</name>
    <dbReference type="NCBI Taxonomy" id="187981"/>
    <lineage>
        <taxon>Bacteria</taxon>
        <taxon>Pseudomonadati</taxon>
        <taxon>Pseudomonadota</taxon>
        <taxon>Gammaproteobacteria</taxon>
        <taxon>Pseudomonadales</taxon>
        <taxon>Marinobacteraceae</taxon>
        <taxon>Marinobacter</taxon>
    </lineage>
</organism>
<evidence type="ECO:0000313" key="7">
    <source>
        <dbReference type="EMBL" id="RMJ02829.1"/>
    </source>
</evidence>
<evidence type="ECO:0000256" key="4">
    <source>
        <dbReference type="ARBA" id="ARBA00022827"/>
    </source>
</evidence>
<dbReference type="Pfam" id="PF01565">
    <property type="entry name" value="FAD_binding_4"/>
    <property type="match status" value="1"/>
</dbReference>
<dbReference type="EC" id="1.1.2.-" evidence="7"/>
<dbReference type="RefSeq" id="WP_114335047.1">
    <property type="nucleotide sequence ID" value="NZ_QMDL01000003.1"/>
</dbReference>
<dbReference type="EMBL" id="QMDL01000003">
    <property type="protein sequence ID" value="RMJ02829.1"/>
    <property type="molecule type" value="Genomic_DNA"/>
</dbReference>
<keyword evidence="4" id="KW-0274">FAD</keyword>
<dbReference type="GO" id="GO:0016020">
    <property type="term" value="C:membrane"/>
    <property type="evidence" value="ECO:0007669"/>
    <property type="project" value="InterPro"/>
</dbReference>
<dbReference type="InterPro" id="IPR006094">
    <property type="entry name" value="Oxid_FAD_bind_N"/>
</dbReference>
<dbReference type="PROSITE" id="PS51387">
    <property type="entry name" value="FAD_PCMH"/>
    <property type="match status" value="1"/>
</dbReference>
<dbReference type="Proteomes" id="UP000265903">
    <property type="component" value="Unassembled WGS sequence"/>
</dbReference>
<dbReference type="InterPro" id="IPR036318">
    <property type="entry name" value="FAD-bd_PCMH-like_sf"/>
</dbReference>
<dbReference type="InterPro" id="IPR007173">
    <property type="entry name" value="ALO_C"/>
</dbReference>
<evidence type="ECO:0000256" key="5">
    <source>
        <dbReference type="ARBA" id="ARBA00023002"/>
    </source>
</evidence>
<dbReference type="GO" id="GO:0003885">
    <property type="term" value="F:D-arabinono-1,4-lactone oxidase activity"/>
    <property type="evidence" value="ECO:0007669"/>
    <property type="project" value="InterPro"/>
</dbReference>
<dbReference type="InterPro" id="IPR016167">
    <property type="entry name" value="FAD-bd_PCMH_sub1"/>
</dbReference>
<accession>A0A3M2RCI2</accession>
<keyword evidence="4" id="KW-0285">Flavoprotein</keyword>